<keyword evidence="2" id="KW-0812">Transmembrane</keyword>
<feature type="transmembrane region" description="Helical" evidence="2">
    <location>
        <begin position="75"/>
        <end position="91"/>
    </location>
</feature>
<evidence type="ECO:0000313" key="4">
    <source>
        <dbReference type="Proteomes" id="UP001597058"/>
    </source>
</evidence>
<dbReference type="PIRSF" id="PIRSF009141">
    <property type="entry name" value="UCP009141"/>
    <property type="match status" value="1"/>
</dbReference>
<comment type="caution">
    <text evidence="3">The sequence shown here is derived from an EMBL/GenBank/DDBJ whole genome shotgun (WGS) entry which is preliminary data.</text>
</comment>
<dbReference type="Pfam" id="PF05675">
    <property type="entry name" value="DUF817"/>
    <property type="match status" value="1"/>
</dbReference>
<feature type="transmembrane region" description="Helical" evidence="2">
    <location>
        <begin position="48"/>
        <end position="68"/>
    </location>
</feature>
<proteinExistence type="predicted"/>
<dbReference type="InterPro" id="IPR008535">
    <property type="entry name" value="DUF817"/>
</dbReference>
<reference evidence="4" key="1">
    <citation type="journal article" date="2019" name="Int. J. Syst. Evol. Microbiol.">
        <title>The Global Catalogue of Microorganisms (GCM) 10K type strain sequencing project: providing services to taxonomists for standard genome sequencing and annotation.</title>
        <authorList>
            <consortium name="The Broad Institute Genomics Platform"/>
            <consortium name="The Broad Institute Genome Sequencing Center for Infectious Disease"/>
            <person name="Wu L."/>
            <person name="Ma J."/>
        </authorList>
    </citation>
    <scope>NUCLEOTIDE SEQUENCE [LARGE SCALE GENOMIC DNA]</scope>
    <source>
        <strain evidence="4">CGMCC 4.7020</strain>
    </source>
</reference>
<protein>
    <submittedName>
        <fullName evidence="3">DUF817 domain-containing protein</fullName>
    </submittedName>
</protein>
<evidence type="ECO:0000256" key="2">
    <source>
        <dbReference type="SAM" id="Phobius"/>
    </source>
</evidence>
<sequence length="279" mass="30454">MDRIGYRSGTHLRQLAGFAWVQARCCAFSCALLGALAISVLLPPLPVARYDLLLAYGVVLTGVGFALGWETSREVAVVAVCHVLGLAFELVKVRAGSWSYPQPALTKVAGVPLYGGFMYAAVGSYVCRSWRLLDLALTGYRARVTAVLAGGLYLNFLTRHWLLDVRWLLGGLLLAATAGVRVHFTVGAHRHRMPLALSFVLIGFFLWLAENIATYFGAWRYPYQLHGWEPVSASKWISWALLISVTFVICRARHPARPGDPAAGRPQNQTLEAGSGGRA</sequence>
<keyword evidence="2" id="KW-1133">Transmembrane helix</keyword>
<feature type="transmembrane region" description="Helical" evidence="2">
    <location>
        <begin position="21"/>
        <end position="42"/>
    </location>
</feature>
<feature type="region of interest" description="Disordered" evidence="1">
    <location>
        <begin position="257"/>
        <end position="279"/>
    </location>
</feature>
<keyword evidence="2" id="KW-0472">Membrane</keyword>
<feature type="transmembrane region" description="Helical" evidence="2">
    <location>
        <begin position="167"/>
        <end position="184"/>
    </location>
</feature>
<name>A0ABW3XZC8_9ACTN</name>
<gene>
    <name evidence="3" type="ORF">ACFQ5X_49125</name>
</gene>
<dbReference type="Proteomes" id="UP001597058">
    <property type="component" value="Unassembled WGS sequence"/>
</dbReference>
<feature type="transmembrane region" description="Helical" evidence="2">
    <location>
        <begin position="111"/>
        <end position="130"/>
    </location>
</feature>
<organism evidence="3 4">
    <name type="scientific">Streptomyces kaempferi</name>
    <dbReference type="NCBI Taxonomy" id="333725"/>
    <lineage>
        <taxon>Bacteria</taxon>
        <taxon>Bacillati</taxon>
        <taxon>Actinomycetota</taxon>
        <taxon>Actinomycetes</taxon>
        <taxon>Kitasatosporales</taxon>
        <taxon>Streptomycetaceae</taxon>
        <taxon>Streptomyces</taxon>
    </lineage>
</organism>
<feature type="transmembrane region" description="Helical" evidence="2">
    <location>
        <begin position="196"/>
        <end position="216"/>
    </location>
</feature>
<dbReference type="EMBL" id="JBHTMM010000230">
    <property type="protein sequence ID" value="MFD1313633.1"/>
    <property type="molecule type" value="Genomic_DNA"/>
</dbReference>
<dbReference type="RefSeq" id="WP_329284345.1">
    <property type="nucleotide sequence ID" value="NZ_JBHSKH010000006.1"/>
</dbReference>
<feature type="transmembrane region" description="Helical" evidence="2">
    <location>
        <begin position="142"/>
        <end position="161"/>
    </location>
</feature>
<accession>A0ABW3XZC8</accession>
<evidence type="ECO:0000256" key="1">
    <source>
        <dbReference type="SAM" id="MobiDB-lite"/>
    </source>
</evidence>
<feature type="transmembrane region" description="Helical" evidence="2">
    <location>
        <begin position="236"/>
        <end position="252"/>
    </location>
</feature>
<keyword evidence="4" id="KW-1185">Reference proteome</keyword>
<evidence type="ECO:0000313" key="3">
    <source>
        <dbReference type="EMBL" id="MFD1313633.1"/>
    </source>
</evidence>